<proteinExistence type="predicted"/>
<keyword evidence="4" id="KW-0472">Membrane</keyword>
<evidence type="ECO:0000313" key="7">
    <source>
        <dbReference type="Proteomes" id="UP000054481"/>
    </source>
</evidence>
<dbReference type="GO" id="GO:0016020">
    <property type="term" value="C:membrane"/>
    <property type="evidence" value="ECO:0007669"/>
    <property type="project" value="UniProtKB-SubCell"/>
</dbReference>
<dbReference type="OrthoDB" id="2796277at2759"/>
<keyword evidence="3" id="KW-1133">Transmembrane helix</keyword>
<evidence type="ECO:0000256" key="2">
    <source>
        <dbReference type="ARBA" id="ARBA00022692"/>
    </source>
</evidence>
<feature type="domain" description="Wax synthase" evidence="5">
    <location>
        <begin position="146"/>
        <end position="232"/>
    </location>
</feature>
<dbReference type="EMBL" id="KQ030582">
    <property type="protein sequence ID" value="KJZ71231.1"/>
    <property type="molecule type" value="Genomic_DNA"/>
</dbReference>
<evidence type="ECO:0000313" key="6">
    <source>
        <dbReference type="EMBL" id="KJZ71231.1"/>
    </source>
</evidence>
<sequence>MGETVAAGEQVDVQSLPLVSPTGISRCVSEGEFVFKRLATLAAAYLVLDFCSVAMSKDAGFALASTQPPQDPTYFESVPLNGPCQSFELPRPLDPIRSGLLLPYRDIVGFLSFMAVLGALFALNDLVQYPILKACAPSRSQLWLHPSSFGSLRTILNKGLGGFWGGFWHSTFRHGFLAPGFYLLRHGYLAKGTRTTTNTLLFLSFVQSGVIHSAARLTSVPAKLWRPLAFFFLQAFGIVRT</sequence>
<evidence type="ECO:0000256" key="4">
    <source>
        <dbReference type="ARBA" id="ARBA00023136"/>
    </source>
</evidence>
<organism evidence="6 7">
    <name type="scientific">Hirsutella minnesotensis 3608</name>
    <dbReference type="NCBI Taxonomy" id="1043627"/>
    <lineage>
        <taxon>Eukaryota</taxon>
        <taxon>Fungi</taxon>
        <taxon>Dikarya</taxon>
        <taxon>Ascomycota</taxon>
        <taxon>Pezizomycotina</taxon>
        <taxon>Sordariomycetes</taxon>
        <taxon>Hypocreomycetidae</taxon>
        <taxon>Hypocreales</taxon>
        <taxon>Ophiocordycipitaceae</taxon>
        <taxon>Hirsutella</taxon>
    </lineage>
</organism>
<evidence type="ECO:0000259" key="5">
    <source>
        <dbReference type="Pfam" id="PF13813"/>
    </source>
</evidence>
<name>A0A0F7ZGP1_9HYPO</name>
<keyword evidence="7" id="KW-1185">Reference proteome</keyword>
<keyword evidence="2" id="KW-0812">Transmembrane</keyword>
<dbReference type="AlphaFoldDB" id="A0A0F7ZGP1"/>
<evidence type="ECO:0000256" key="1">
    <source>
        <dbReference type="ARBA" id="ARBA00004141"/>
    </source>
</evidence>
<protein>
    <recommendedName>
        <fullName evidence="5">Wax synthase domain-containing protein</fullName>
    </recommendedName>
</protein>
<dbReference type="InterPro" id="IPR032805">
    <property type="entry name" value="Wax_synthase_dom"/>
</dbReference>
<dbReference type="Pfam" id="PF13813">
    <property type="entry name" value="MBOAT_2"/>
    <property type="match status" value="1"/>
</dbReference>
<dbReference type="Proteomes" id="UP000054481">
    <property type="component" value="Unassembled WGS sequence"/>
</dbReference>
<gene>
    <name evidence="6" type="ORF">HIM_09374</name>
</gene>
<reference evidence="6 7" key="1">
    <citation type="journal article" date="2014" name="Genome Biol. Evol.">
        <title>Comparative genomics and transcriptomics analyses reveal divergent lifestyle features of nematode endoparasitic fungus Hirsutella minnesotensis.</title>
        <authorList>
            <person name="Lai Y."/>
            <person name="Liu K."/>
            <person name="Zhang X."/>
            <person name="Zhang X."/>
            <person name="Li K."/>
            <person name="Wang N."/>
            <person name="Shu C."/>
            <person name="Wu Y."/>
            <person name="Wang C."/>
            <person name="Bushley K.E."/>
            <person name="Xiang M."/>
            <person name="Liu X."/>
        </authorList>
    </citation>
    <scope>NUCLEOTIDE SEQUENCE [LARGE SCALE GENOMIC DNA]</scope>
    <source>
        <strain evidence="6 7">3608</strain>
    </source>
</reference>
<comment type="subcellular location">
    <subcellularLocation>
        <location evidence="1">Membrane</location>
        <topology evidence="1">Multi-pass membrane protein</topology>
    </subcellularLocation>
</comment>
<accession>A0A0F7ZGP1</accession>
<evidence type="ECO:0000256" key="3">
    <source>
        <dbReference type="ARBA" id="ARBA00022989"/>
    </source>
</evidence>